<sequence length="146" mass="17404">MKTKLDDISHHLKRNNEIGDRKPFLSADRSEKLFFGTHLSFDRFFPYPLPFLFQWRWRGEGNTDHRSKNSPPLASHVTEVRRKNLGKKNKRKKEFFRIRMRRESGECILPFRSTVDCGGCRRKFQSLLFILARKTNLIYLPVTGKY</sequence>
<organism evidence="1 2">
    <name type="scientific">Araneus ventricosus</name>
    <name type="common">Orbweaver spider</name>
    <name type="synonym">Epeira ventricosa</name>
    <dbReference type="NCBI Taxonomy" id="182803"/>
    <lineage>
        <taxon>Eukaryota</taxon>
        <taxon>Metazoa</taxon>
        <taxon>Ecdysozoa</taxon>
        <taxon>Arthropoda</taxon>
        <taxon>Chelicerata</taxon>
        <taxon>Arachnida</taxon>
        <taxon>Araneae</taxon>
        <taxon>Araneomorphae</taxon>
        <taxon>Entelegynae</taxon>
        <taxon>Araneoidea</taxon>
        <taxon>Araneidae</taxon>
        <taxon>Araneus</taxon>
    </lineage>
</organism>
<gene>
    <name evidence="1" type="ORF">AVEN_143236_1</name>
</gene>
<dbReference type="Proteomes" id="UP000499080">
    <property type="component" value="Unassembled WGS sequence"/>
</dbReference>
<name>A0A4Y2ADG6_ARAVE</name>
<reference evidence="1 2" key="1">
    <citation type="journal article" date="2019" name="Sci. Rep.">
        <title>Orb-weaving spider Araneus ventricosus genome elucidates the spidroin gene catalogue.</title>
        <authorList>
            <person name="Kono N."/>
            <person name="Nakamura H."/>
            <person name="Ohtoshi R."/>
            <person name="Moran D.A.P."/>
            <person name="Shinohara A."/>
            <person name="Yoshida Y."/>
            <person name="Fujiwara M."/>
            <person name="Mori M."/>
            <person name="Tomita M."/>
            <person name="Arakawa K."/>
        </authorList>
    </citation>
    <scope>NUCLEOTIDE SEQUENCE [LARGE SCALE GENOMIC DNA]</scope>
</reference>
<keyword evidence="2" id="KW-1185">Reference proteome</keyword>
<evidence type="ECO:0000313" key="1">
    <source>
        <dbReference type="EMBL" id="GBL77901.1"/>
    </source>
</evidence>
<accession>A0A4Y2ADG6</accession>
<comment type="caution">
    <text evidence="1">The sequence shown here is derived from an EMBL/GenBank/DDBJ whole genome shotgun (WGS) entry which is preliminary data.</text>
</comment>
<dbReference type="AlphaFoldDB" id="A0A4Y2ADG6"/>
<protein>
    <submittedName>
        <fullName evidence="1">Uncharacterized protein</fullName>
    </submittedName>
</protein>
<proteinExistence type="predicted"/>
<evidence type="ECO:0000313" key="2">
    <source>
        <dbReference type="Proteomes" id="UP000499080"/>
    </source>
</evidence>
<dbReference type="EMBL" id="BGPR01000014">
    <property type="protein sequence ID" value="GBL77901.1"/>
    <property type="molecule type" value="Genomic_DNA"/>
</dbReference>